<evidence type="ECO:0000313" key="1">
    <source>
        <dbReference type="EMBL" id="RCW80169.1"/>
    </source>
</evidence>
<reference evidence="1 2" key="1">
    <citation type="submission" date="2018-07" db="EMBL/GenBank/DDBJ databases">
        <title>Genomic Encyclopedia of Type Strains, Phase III (KMG-III): the genomes of soil and plant-associated and newly described type strains.</title>
        <authorList>
            <person name="Whitman W."/>
        </authorList>
    </citation>
    <scope>NUCLEOTIDE SEQUENCE [LARGE SCALE GENOMIC DNA]</scope>
    <source>
        <strain evidence="1 2">31-25a</strain>
    </source>
</reference>
<keyword evidence="2" id="KW-1185">Reference proteome</keyword>
<organism evidence="1 2">
    <name type="scientific">Phyllobacterium bourgognense</name>
    <dbReference type="NCBI Taxonomy" id="314236"/>
    <lineage>
        <taxon>Bacteria</taxon>
        <taxon>Pseudomonadati</taxon>
        <taxon>Pseudomonadota</taxon>
        <taxon>Alphaproteobacteria</taxon>
        <taxon>Hyphomicrobiales</taxon>
        <taxon>Phyllobacteriaceae</taxon>
        <taxon>Phyllobacterium</taxon>
    </lineage>
</organism>
<comment type="caution">
    <text evidence="1">The sequence shown here is derived from an EMBL/GenBank/DDBJ whole genome shotgun (WGS) entry which is preliminary data.</text>
</comment>
<dbReference type="EMBL" id="QPJM01000015">
    <property type="protein sequence ID" value="RCW80169.1"/>
    <property type="molecule type" value="Genomic_DNA"/>
</dbReference>
<name>A0A368YKM7_9HYPH</name>
<evidence type="ECO:0000313" key="2">
    <source>
        <dbReference type="Proteomes" id="UP000253324"/>
    </source>
</evidence>
<dbReference type="AlphaFoldDB" id="A0A368YKM7"/>
<accession>A0A368YKM7</accession>
<dbReference type="Proteomes" id="UP000253324">
    <property type="component" value="Unassembled WGS sequence"/>
</dbReference>
<protein>
    <submittedName>
        <fullName evidence="1">Uncharacterized protein</fullName>
    </submittedName>
</protein>
<gene>
    <name evidence="1" type="ORF">C7476_115134</name>
</gene>
<sequence>MTTRILPSLLVMMRTSLKGFSSISAKREALGLGSVMRSSQILLGTAAQGPETAHHRIRRRTIKNTQTVTMTAMAAKGYIRKLGVRRFPERDVGTGPLPKSATLPDAI</sequence>
<proteinExistence type="predicted"/>